<dbReference type="Proteomes" id="UP001143910">
    <property type="component" value="Unassembled WGS sequence"/>
</dbReference>
<organism evidence="1 2">
    <name type="scientific">Zarea fungicola</name>
    <dbReference type="NCBI Taxonomy" id="93591"/>
    <lineage>
        <taxon>Eukaryota</taxon>
        <taxon>Fungi</taxon>
        <taxon>Dikarya</taxon>
        <taxon>Ascomycota</taxon>
        <taxon>Pezizomycotina</taxon>
        <taxon>Sordariomycetes</taxon>
        <taxon>Hypocreomycetidae</taxon>
        <taxon>Hypocreales</taxon>
        <taxon>Cordycipitaceae</taxon>
        <taxon>Zarea</taxon>
    </lineage>
</organism>
<evidence type="ECO:0000313" key="2">
    <source>
        <dbReference type="Proteomes" id="UP001143910"/>
    </source>
</evidence>
<accession>A0ACC1NTF7</accession>
<evidence type="ECO:0000313" key="1">
    <source>
        <dbReference type="EMBL" id="KAJ2982587.1"/>
    </source>
</evidence>
<keyword evidence="2" id="KW-1185">Reference proteome</keyword>
<name>A0ACC1NTF7_9HYPO</name>
<gene>
    <name evidence="1" type="ORF">NQ176_g1282</name>
</gene>
<protein>
    <submittedName>
        <fullName evidence="1">Uncharacterized protein</fullName>
    </submittedName>
</protein>
<proteinExistence type="predicted"/>
<comment type="caution">
    <text evidence="1">The sequence shown here is derived from an EMBL/GenBank/DDBJ whole genome shotgun (WGS) entry which is preliminary data.</text>
</comment>
<sequence>MFGNILHNNSNNSIFSAILFALISVILYSGIAPTNNTTIASAASKLSAAKQILNTSSSPCSKIISRAYHRNTTAAMTTTAAAPVPRTISKAFLAIEQSEGQGAKVRRSIGTPSLRNFSPFLMLDHFSVAPPAGFPDHPHRGQETITYLLQGAVDHEDFTGARGTINSGDLQFMTAGKGIQHAPLAPRFPLHGLHNGSVYTYPKCIEGVPLAKIHPGHPYWDPKWPDLRSLVEPVLRSWEEKHNHAIELQRQGKKVGSVKYQYGRQVNRGKTILEFLMHGVISPYQLLSKRFMSVGKGSITSYDTLFRLCDTVNELAKYKLDVEPVEWLRQRLHELVETQGEGFNFPKTIHDFYNDPKLAALRFKSGFKSIGRPSGIKMPRRDGTADDSPRPKRRKKKKREWEDLSESYPVHGHSSENSDKASAVDSQLKN</sequence>
<dbReference type="EMBL" id="JANJQO010000068">
    <property type="protein sequence ID" value="KAJ2982587.1"/>
    <property type="molecule type" value="Genomic_DNA"/>
</dbReference>
<reference evidence="1" key="1">
    <citation type="submission" date="2022-08" db="EMBL/GenBank/DDBJ databases">
        <title>Genome Sequence of Lecanicillium fungicola.</title>
        <authorList>
            <person name="Buettner E."/>
        </authorList>
    </citation>
    <scope>NUCLEOTIDE SEQUENCE</scope>
    <source>
        <strain evidence="1">Babe33</strain>
    </source>
</reference>